<proteinExistence type="predicted"/>
<protein>
    <submittedName>
        <fullName evidence="1">Uncharacterized protein</fullName>
    </submittedName>
</protein>
<evidence type="ECO:0000313" key="1">
    <source>
        <dbReference type="EMBL" id="KAH7904480.1"/>
    </source>
</evidence>
<dbReference type="Proteomes" id="UP000790377">
    <property type="component" value="Unassembled WGS sequence"/>
</dbReference>
<keyword evidence="2" id="KW-1185">Reference proteome</keyword>
<gene>
    <name evidence="1" type="ORF">BJ138DRAFT_1119374</name>
</gene>
<reference evidence="1" key="1">
    <citation type="journal article" date="2021" name="New Phytol.">
        <title>Evolutionary innovations through gain and loss of genes in the ectomycorrhizal Boletales.</title>
        <authorList>
            <person name="Wu G."/>
            <person name="Miyauchi S."/>
            <person name="Morin E."/>
            <person name="Kuo A."/>
            <person name="Drula E."/>
            <person name="Varga T."/>
            <person name="Kohler A."/>
            <person name="Feng B."/>
            <person name="Cao Y."/>
            <person name="Lipzen A."/>
            <person name="Daum C."/>
            <person name="Hundley H."/>
            <person name="Pangilinan J."/>
            <person name="Johnson J."/>
            <person name="Barry K."/>
            <person name="LaButti K."/>
            <person name="Ng V."/>
            <person name="Ahrendt S."/>
            <person name="Min B."/>
            <person name="Choi I.G."/>
            <person name="Park H."/>
            <person name="Plett J.M."/>
            <person name="Magnuson J."/>
            <person name="Spatafora J.W."/>
            <person name="Nagy L.G."/>
            <person name="Henrissat B."/>
            <person name="Grigoriev I.V."/>
            <person name="Yang Z.L."/>
            <person name="Xu J."/>
            <person name="Martin F.M."/>
        </authorList>
    </citation>
    <scope>NUCLEOTIDE SEQUENCE</scope>
    <source>
        <strain evidence="1">ATCC 28755</strain>
    </source>
</reference>
<sequence length="301" mass="33229">MNSNTYPSVVGDDDGPVRPIRRLDYLDLAGNVDDLHDHFSITYQCNFEFLKRSLSRKSLSRKSSKVPGKMEIQTLPSVNTCLATSHPPTTLAQANILSQVSSIIDTLLIPDLRKTWFKDCWGMIELPKRSAPLASSSILSELSPSGHRTFHGPEEFDSAHRKTLAPEPSPATEQSPEQAETCPAVTDNAQARASPGAFPRTSEISDGVQLDQINVTGQFSITPLGQKECDGPGDNASGPLYDAICAALEHYKLPRKVLVEIVSCIWHKPGFHTENWTYVLRSNNVNEQFIPDILFILGLFQ</sequence>
<name>A0ACB7ZTF2_9AGAM</name>
<evidence type="ECO:0000313" key="2">
    <source>
        <dbReference type="Proteomes" id="UP000790377"/>
    </source>
</evidence>
<accession>A0ACB7ZTF2</accession>
<organism evidence="1 2">
    <name type="scientific">Hygrophoropsis aurantiaca</name>
    <dbReference type="NCBI Taxonomy" id="72124"/>
    <lineage>
        <taxon>Eukaryota</taxon>
        <taxon>Fungi</taxon>
        <taxon>Dikarya</taxon>
        <taxon>Basidiomycota</taxon>
        <taxon>Agaricomycotina</taxon>
        <taxon>Agaricomycetes</taxon>
        <taxon>Agaricomycetidae</taxon>
        <taxon>Boletales</taxon>
        <taxon>Coniophorineae</taxon>
        <taxon>Hygrophoropsidaceae</taxon>
        <taxon>Hygrophoropsis</taxon>
    </lineage>
</organism>
<comment type="caution">
    <text evidence="1">The sequence shown here is derived from an EMBL/GenBank/DDBJ whole genome shotgun (WGS) entry which is preliminary data.</text>
</comment>
<dbReference type="EMBL" id="MU268460">
    <property type="protein sequence ID" value="KAH7904480.1"/>
    <property type="molecule type" value="Genomic_DNA"/>
</dbReference>